<feature type="compositionally biased region" description="Basic and acidic residues" evidence="1">
    <location>
        <begin position="542"/>
        <end position="557"/>
    </location>
</feature>
<feature type="region of interest" description="Disordered" evidence="1">
    <location>
        <begin position="387"/>
        <end position="459"/>
    </location>
</feature>
<organism evidence="2 3">
    <name type="scientific">Clohesyomyces aquaticus</name>
    <dbReference type="NCBI Taxonomy" id="1231657"/>
    <lineage>
        <taxon>Eukaryota</taxon>
        <taxon>Fungi</taxon>
        <taxon>Dikarya</taxon>
        <taxon>Ascomycota</taxon>
        <taxon>Pezizomycotina</taxon>
        <taxon>Dothideomycetes</taxon>
        <taxon>Pleosporomycetidae</taxon>
        <taxon>Pleosporales</taxon>
        <taxon>Lindgomycetaceae</taxon>
        <taxon>Clohesyomyces</taxon>
    </lineage>
</organism>
<gene>
    <name evidence="2" type="ORF">BCR34DRAFT_42403</name>
</gene>
<evidence type="ECO:0000313" key="2">
    <source>
        <dbReference type="EMBL" id="ORY05925.1"/>
    </source>
</evidence>
<keyword evidence="3" id="KW-1185">Reference proteome</keyword>
<dbReference type="SUPFAM" id="SSF88697">
    <property type="entry name" value="PUA domain-like"/>
    <property type="match status" value="1"/>
</dbReference>
<dbReference type="InterPro" id="IPR015947">
    <property type="entry name" value="PUA-like_sf"/>
</dbReference>
<dbReference type="EMBL" id="MCFA01000121">
    <property type="protein sequence ID" value="ORY05925.1"/>
    <property type="molecule type" value="Genomic_DNA"/>
</dbReference>
<name>A0A1Y1Z7Y5_9PLEO</name>
<sequence>MLPSPSLPPPPSPNPEISRVRLRELASWIRDELDPVIARDGPEKLLPDDVLTLHEVFLALQHSQRITALDLRATRIHKAVQEVSGKATRWPGRLADDCDRIIAVWEAKFGKLHQLHPFMYGRGGRLEGIASKEEFSKAALVKRWAHQCPWRITPKKSRRHGDLGFPPGSWWLNPIFAHYAGMLDLESTDGGICYDKNGAYALLLKDTGELEAPSLDWLTYRCKRNDAGRFRLTAADANSRQPIRILRNHSLNSVWGPKAGVRYEGLYCVSGWTVRPIRPNDIIGLEYNVGDIVFEIKFERKDPVPLEEVLKHPTSAEIDDYTEYKRLRRVQREGHHNQHIDQKSPARTPDPFGARNTDVMGPNPPTNVPPLALSPIINKRAMSKAAVSPTPSWHSTFSKEAPSIPPGSPRRVKSPGPTADSPLSLGPKATSSSESPANSDTHSPLQKLPSAGTNTQKSLLSDIKAVAPWVEFDDHLAPPAAPSNNNASRRQTFYRDARISPSSTRAVSPHSSTSNPNSQMSKSDLKSSSPTSRGFSRSPTKVPEHVRKSRERQERKSLQILEQDLEKGESRRSLIKPGVRSRNPLAKLFDGGSETLDREYHAQLDYFTYPKREARESERQRRLKLASSSSATMRPLSPIPYRPLSPLSPLLGSRRDAVVFPYGFGVVSLIDSLKNSVSETITATSSFPDDPFTDAPRGEQMVESSFTDAIRASERQLLAHVPRRQSYHGNIPMALKEYISPPSPAPPMSVATAVTTLRPDSLKPRNRTLPRSSPGSLAEHALREAIREEVIGPSSRKVLFKDPFKDSDRSGHKSWKDGSESVEKLAPESVA</sequence>
<proteinExistence type="predicted"/>
<dbReference type="STRING" id="1231657.A0A1Y1Z7Y5"/>
<feature type="compositionally biased region" description="Polar residues" evidence="1">
    <location>
        <begin position="429"/>
        <end position="444"/>
    </location>
</feature>
<feature type="region of interest" description="Disordered" evidence="1">
    <location>
        <begin position="759"/>
        <end position="779"/>
    </location>
</feature>
<feature type="region of interest" description="Disordered" evidence="1">
    <location>
        <begin position="615"/>
        <end position="634"/>
    </location>
</feature>
<protein>
    <submittedName>
        <fullName evidence="2">Uncharacterized protein</fullName>
    </submittedName>
</protein>
<accession>A0A1Y1Z7Y5</accession>
<reference evidence="2" key="1">
    <citation type="submission" date="2016-07" db="EMBL/GenBank/DDBJ databases">
        <title>Pervasive Adenine N6-methylation of Active Genes in Fungi.</title>
        <authorList>
            <consortium name="DOE Joint Genome Institute"/>
            <person name="Mondo S.J."/>
            <person name="Dannebaum R.O."/>
            <person name="Kuo R.C."/>
            <person name="Labutti K."/>
            <person name="Haridas S."/>
            <person name="Kuo A."/>
            <person name="Salamov A."/>
            <person name="Ahrendt S.R."/>
            <person name="Lipzen A."/>
            <person name="Sullivan W."/>
            <person name="Andreopoulos W.B."/>
            <person name="Clum A."/>
            <person name="Lindquist E."/>
            <person name="Daum C."/>
            <person name="Ramamoorthy G.K."/>
            <person name="Gryganskyi A."/>
            <person name="Culley D."/>
            <person name="Magnuson J.K."/>
            <person name="James T.Y."/>
            <person name="O'Malley M.A."/>
            <person name="Stajich J.E."/>
            <person name="Spatafora J.W."/>
            <person name="Visel A."/>
            <person name="Grigoriev I.V."/>
        </authorList>
    </citation>
    <scope>NUCLEOTIDE SEQUENCE [LARGE SCALE GENOMIC DNA]</scope>
    <source>
        <strain evidence="2">CBS 115471</strain>
    </source>
</reference>
<dbReference type="Proteomes" id="UP000193144">
    <property type="component" value="Unassembled WGS sequence"/>
</dbReference>
<feature type="compositionally biased region" description="Low complexity" evidence="1">
    <location>
        <begin position="518"/>
        <end position="540"/>
    </location>
</feature>
<evidence type="ECO:0000256" key="1">
    <source>
        <dbReference type="SAM" id="MobiDB-lite"/>
    </source>
</evidence>
<dbReference type="Gene3D" id="2.30.280.10">
    <property type="entry name" value="SRA-YDG"/>
    <property type="match status" value="1"/>
</dbReference>
<feature type="compositionally biased region" description="Basic and acidic residues" evidence="1">
    <location>
        <begin position="799"/>
        <end position="831"/>
    </location>
</feature>
<feature type="region of interest" description="Disordered" evidence="1">
    <location>
        <begin position="475"/>
        <end position="578"/>
    </location>
</feature>
<dbReference type="InterPro" id="IPR036987">
    <property type="entry name" value="SRA-YDG_sf"/>
</dbReference>
<evidence type="ECO:0000313" key="3">
    <source>
        <dbReference type="Proteomes" id="UP000193144"/>
    </source>
</evidence>
<feature type="compositionally biased region" description="Basic and acidic residues" evidence="1">
    <location>
        <begin position="332"/>
        <end position="344"/>
    </location>
</feature>
<feature type="region of interest" description="Disordered" evidence="1">
    <location>
        <begin position="332"/>
        <end position="372"/>
    </location>
</feature>
<feature type="compositionally biased region" description="Polar residues" evidence="1">
    <location>
        <begin position="389"/>
        <end position="398"/>
    </location>
</feature>
<dbReference type="AlphaFoldDB" id="A0A1Y1Z7Y5"/>
<feature type="region of interest" description="Disordered" evidence="1">
    <location>
        <begin position="797"/>
        <end position="831"/>
    </location>
</feature>
<comment type="caution">
    <text evidence="2">The sequence shown here is derived from an EMBL/GenBank/DDBJ whole genome shotgun (WGS) entry which is preliminary data.</text>
</comment>
<feature type="compositionally biased region" description="Polar residues" evidence="1">
    <location>
        <begin position="500"/>
        <end position="517"/>
    </location>
</feature>
<dbReference type="OrthoDB" id="3244603at2759"/>